<dbReference type="PROSITE" id="PS50110">
    <property type="entry name" value="RESPONSE_REGULATORY"/>
    <property type="match status" value="1"/>
</dbReference>
<dbReference type="InterPro" id="IPR001789">
    <property type="entry name" value="Sig_transdc_resp-reg_receiver"/>
</dbReference>
<evidence type="ECO:0000313" key="4">
    <source>
        <dbReference type="EMBL" id="PPQ29099.1"/>
    </source>
</evidence>
<keyword evidence="1" id="KW-0597">Phosphoprotein</keyword>
<evidence type="ECO:0008006" key="6">
    <source>
        <dbReference type="Google" id="ProtNLM"/>
    </source>
</evidence>
<dbReference type="InterPro" id="IPR011006">
    <property type="entry name" value="CheY-like_superfamily"/>
</dbReference>
<reference evidence="4 5" key="1">
    <citation type="journal article" date="2018" name="Arch. Microbiol.">
        <title>New insights into the metabolic potential of the phototrophic purple bacterium Rhodopila globiformis DSM 161(T) from its draft genome sequence and evidence for a vanadium-dependent nitrogenase.</title>
        <authorList>
            <person name="Imhoff J.F."/>
            <person name="Rahn T."/>
            <person name="Kunzel S."/>
            <person name="Neulinger S.C."/>
        </authorList>
    </citation>
    <scope>NUCLEOTIDE SEQUENCE [LARGE SCALE GENOMIC DNA]</scope>
    <source>
        <strain evidence="4 5">DSM 161</strain>
    </source>
</reference>
<name>A0A2S6N3A7_RHOGL</name>
<evidence type="ECO:0000256" key="1">
    <source>
        <dbReference type="PROSITE-ProRule" id="PRU00169"/>
    </source>
</evidence>
<evidence type="ECO:0000313" key="5">
    <source>
        <dbReference type="Proteomes" id="UP000239724"/>
    </source>
</evidence>
<dbReference type="GO" id="GO:0000160">
    <property type="term" value="P:phosphorelay signal transduction system"/>
    <property type="evidence" value="ECO:0007669"/>
    <property type="project" value="InterPro"/>
</dbReference>
<feature type="domain" description="Response regulatory" evidence="2">
    <location>
        <begin position="26"/>
        <end position="146"/>
    </location>
</feature>
<dbReference type="InterPro" id="IPR035919">
    <property type="entry name" value="EAL_sf"/>
</dbReference>
<dbReference type="GO" id="GO:0071111">
    <property type="term" value="F:cyclic-guanylate-specific phosphodiesterase activity"/>
    <property type="evidence" value="ECO:0007669"/>
    <property type="project" value="InterPro"/>
</dbReference>
<evidence type="ECO:0000259" key="2">
    <source>
        <dbReference type="PROSITE" id="PS50110"/>
    </source>
</evidence>
<dbReference type="CDD" id="cd01948">
    <property type="entry name" value="EAL"/>
    <property type="match status" value="1"/>
</dbReference>
<organism evidence="4 5">
    <name type="scientific">Rhodopila globiformis</name>
    <name type="common">Rhodopseudomonas globiformis</name>
    <dbReference type="NCBI Taxonomy" id="1071"/>
    <lineage>
        <taxon>Bacteria</taxon>
        <taxon>Pseudomonadati</taxon>
        <taxon>Pseudomonadota</taxon>
        <taxon>Alphaproteobacteria</taxon>
        <taxon>Acetobacterales</taxon>
        <taxon>Acetobacteraceae</taxon>
        <taxon>Rhodopila</taxon>
    </lineage>
</organism>
<dbReference type="SMART" id="SM00448">
    <property type="entry name" value="REC"/>
    <property type="match status" value="1"/>
</dbReference>
<dbReference type="PANTHER" id="PTHR33121">
    <property type="entry name" value="CYCLIC DI-GMP PHOSPHODIESTERASE PDEF"/>
    <property type="match status" value="1"/>
</dbReference>
<dbReference type="InterPro" id="IPR050706">
    <property type="entry name" value="Cyclic-di-GMP_PDE-like"/>
</dbReference>
<dbReference type="InterPro" id="IPR001633">
    <property type="entry name" value="EAL_dom"/>
</dbReference>
<comment type="caution">
    <text evidence="4">The sequence shown here is derived from an EMBL/GenBank/DDBJ whole genome shotgun (WGS) entry which is preliminary data.</text>
</comment>
<dbReference type="Gene3D" id="3.20.20.450">
    <property type="entry name" value="EAL domain"/>
    <property type="match status" value="1"/>
</dbReference>
<dbReference type="SMART" id="SM00052">
    <property type="entry name" value="EAL"/>
    <property type="match status" value="1"/>
</dbReference>
<dbReference type="PANTHER" id="PTHR33121:SF71">
    <property type="entry name" value="OXYGEN SENSOR PROTEIN DOSP"/>
    <property type="match status" value="1"/>
</dbReference>
<dbReference type="Pfam" id="PF00563">
    <property type="entry name" value="EAL"/>
    <property type="match status" value="1"/>
</dbReference>
<dbReference type="Gene3D" id="3.40.50.2300">
    <property type="match status" value="1"/>
</dbReference>
<dbReference type="Proteomes" id="UP000239724">
    <property type="component" value="Unassembled WGS sequence"/>
</dbReference>
<gene>
    <name evidence="4" type="ORF">CCS01_22620</name>
</gene>
<dbReference type="SUPFAM" id="SSF52172">
    <property type="entry name" value="CheY-like"/>
    <property type="match status" value="1"/>
</dbReference>
<proteinExistence type="predicted"/>
<feature type="domain" description="EAL" evidence="3">
    <location>
        <begin position="157"/>
        <end position="410"/>
    </location>
</feature>
<dbReference type="SUPFAM" id="SSF141868">
    <property type="entry name" value="EAL domain-like"/>
    <property type="match status" value="1"/>
</dbReference>
<dbReference type="CDD" id="cd00156">
    <property type="entry name" value="REC"/>
    <property type="match status" value="1"/>
</dbReference>
<dbReference type="EMBL" id="NHRY01000233">
    <property type="protein sequence ID" value="PPQ29099.1"/>
    <property type="molecule type" value="Genomic_DNA"/>
</dbReference>
<keyword evidence="5" id="KW-1185">Reference proteome</keyword>
<dbReference type="Pfam" id="PF00072">
    <property type="entry name" value="Response_reg"/>
    <property type="match status" value="1"/>
</dbReference>
<protein>
    <recommendedName>
        <fullName evidence="6">EAL domain-containing protein</fullName>
    </recommendedName>
</protein>
<evidence type="ECO:0000259" key="3">
    <source>
        <dbReference type="PROSITE" id="PS50883"/>
    </source>
</evidence>
<feature type="modified residue" description="4-aspartylphosphate" evidence="1">
    <location>
        <position position="76"/>
    </location>
</feature>
<dbReference type="AlphaFoldDB" id="A0A2S6N3A7"/>
<sequence length="419" mass="45032">MRSMRMPHALPIAPPPASPGLLAPQHLLVVDDQRLDRAITAHAAGRMGFRVKSAGSIAEPRDLPDRGAVFDFVVLDLALGDEDGLEVLPLIAHRNPATVVVLASGFDGRILAASQRLAAGLGVRVAGVLRKPILPTALQRLIGQAPGILFPDDDAQLDIAPERIRQALAEGQIRPWFQPKTSLATGLIVGTEALARWTQPDGRAVPPALFVAVAERNGLISELTDVILDQALQACANWRVRRPDCWVAVNLSPLLLSDPGLTDRIEQRLQHHGVPPGALVLEITESNGIPDTTCAMRSLTRLRIRGVNLSIDDFGTGHSSMLSLIRMPFNEMKIDQAFVRESVTSRDSRKVVRASATLGRELGLKVVAEGVETETMAQLVEDAGCHVGQGFLYGRAVPAHVFEAELTETADQPGVVPAL</sequence>
<accession>A0A2S6N3A7</accession>
<dbReference type="PROSITE" id="PS50883">
    <property type="entry name" value="EAL"/>
    <property type="match status" value="1"/>
</dbReference>